<keyword evidence="3" id="KW-1185">Reference proteome</keyword>
<dbReference type="AlphaFoldDB" id="A0A164MVT4"/>
<organism evidence="2 3">
    <name type="scientific">Sistotremastrum niveocremeum HHB9708</name>
    <dbReference type="NCBI Taxonomy" id="1314777"/>
    <lineage>
        <taxon>Eukaryota</taxon>
        <taxon>Fungi</taxon>
        <taxon>Dikarya</taxon>
        <taxon>Basidiomycota</taxon>
        <taxon>Agaricomycotina</taxon>
        <taxon>Agaricomycetes</taxon>
        <taxon>Sistotremastrales</taxon>
        <taxon>Sistotremastraceae</taxon>
        <taxon>Sertulicium</taxon>
        <taxon>Sertulicium niveocremeum</taxon>
    </lineage>
</organism>
<evidence type="ECO:0000313" key="3">
    <source>
        <dbReference type="Proteomes" id="UP000076722"/>
    </source>
</evidence>
<dbReference type="Proteomes" id="UP000076722">
    <property type="component" value="Unassembled WGS sequence"/>
</dbReference>
<feature type="region of interest" description="Disordered" evidence="1">
    <location>
        <begin position="230"/>
        <end position="322"/>
    </location>
</feature>
<evidence type="ECO:0000256" key="1">
    <source>
        <dbReference type="SAM" id="MobiDB-lite"/>
    </source>
</evidence>
<feature type="compositionally biased region" description="Polar residues" evidence="1">
    <location>
        <begin position="246"/>
        <end position="265"/>
    </location>
</feature>
<reference evidence="2 3" key="1">
    <citation type="journal article" date="2016" name="Mol. Biol. Evol.">
        <title>Comparative Genomics of Early-Diverging Mushroom-Forming Fungi Provides Insights into the Origins of Lignocellulose Decay Capabilities.</title>
        <authorList>
            <person name="Nagy L.G."/>
            <person name="Riley R."/>
            <person name="Tritt A."/>
            <person name="Adam C."/>
            <person name="Daum C."/>
            <person name="Floudas D."/>
            <person name="Sun H."/>
            <person name="Yadav J.S."/>
            <person name="Pangilinan J."/>
            <person name="Larsson K.H."/>
            <person name="Matsuura K."/>
            <person name="Barry K."/>
            <person name="Labutti K."/>
            <person name="Kuo R."/>
            <person name="Ohm R.A."/>
            <person name="Bhattacharya S.S."/>
            <person name="Shirouzu T."/>
            <person name="Yoshinaga Y."/>
            <person name="Martin F.M."/>
            <person name="Grigoriev I.V."/>
            <person name="Hibbett D.S."/>
        </authorList>
    </citation>
    <scope>NUCLEOTIDE SEQUENCE [LARGE SCALE GENOMIC DNA]</scope>
    <source>
        <strain evidence="2 3">HHB9708</strain>
    </source>
</reference>
<accession>A0A164MVT4</accession>
<protein>
    <submittedName>
        <fullName evidence="2">Uncharacterized protein</fullName>
    </submittedName>
</protein>
<sequence length="322" mass="35916">MDAHHVPVPQYKFRKLGYDEAQPIREERLRRCLQVLQDGYDPFSDIPESIKEAWKNRKFSKELDGFKHEAIAPFVQGDVYKENGELMLLDSDPVSTARYCQLLIVKRCLARFVSLDAREQIISGMKALTPGAKRTSSQDAHLVMLQSMGPIVSLALLDKVEKYFPTCSYVLDVSPVQPAPELLAYLYSCHSSLLAEALARILLLWFHTCSCSFPQYNVVSHHQKLAQVIDHSRSSSGSHNSVKDGWSTSSPQTHSRQASSSTVATEMSVHQMAKADQDPRAVLAHSELGAPAEQLNQRLNEVQLDTKPRGTSASKSKPAKRG</sequence>
<evidence type="ECO:0000313" key="2">
    <source>
        <dbReference type="EMBL" id="KZS87085.1"/>
    </source>
</evidence>
<proteinExistence type="predicted"/>
<gene>
    <name evidence="2" type="ORF">SISNIDRAFT_471258</name>
</gene>
<name>A0A164MVT4_9AGAM</name>
<dbReference type="EMBL" id="KV419457">
    <property type="protein sequence ID" value="KZS87085.1"/>
    <property type="molecule type" value="Genomic_DNA"/>
</dbReference>